<feature type="compositionally biased region" description="Basic and acidic residues" evidence="4">
    <location>
        <begin position="38"/>
        <end position="49"/>
    </location>
</feature>
<evidence type="ECO:0000256" key="2">
    <source>
        <dbReference type="ARBA" id="ARBA00023242"/>
    </source>
</evidence>
<feature type="compositionally biased region" description="Basic and acidic residues" evidence="4">
    <location>
        <begin position="608"/>
        <end position="624"/>
    </location>
</feature>
<dbReference type="PANTHER" id="PTHR16171">
    <property type="entry name" value="DNA REPAIR PROTEIN COMPLEMENTING XP-G CELLS-RELATED"/>
    <property type="match status" value="1"/>
</dbReference>
<protein>
    <recommendedName>
        <fullName evidence="7">Basic immunoglobulin-like variable motif-containing protein</fullName>
    </recommendedName>
</protein>
<evidence type="ECO:0000313" key="6">
    <source>
        <dbReference type="Proteomes" id="UP001374579"/>
    </source>
</evidence>
<feature type="compositionally biased region" description="Polar residues" evidence="4">
    <location>
        <begin position="576"/>
        <end position="585"/>
    </location>
</feature>
<feature type="region of interest" description="Disordered" evidence="4">
    <location>
        <begin position="273"/>
        <end position="312"/>
    </location>
</feature>
<feature type="compositionally biased region" description="Low complexity" evidence="4">
    <location>
        <begin position="207"/>
        <end position="218"/>
    </location>
</feature>
<dbReference type="GO" id="GO:0005634">
    <property type="term" value="C:nucleus"/>
    <property type="evidence" value="ECO:0007669"/>
    <property type="project" value="UniProtKB-SubCell"/>
</dbReference>
<evidence type="ECO:0000256" key="1">
    <source>
        <dbReference type="ARBA" id="ARBA00004123"/>
    </source>
</evidence>
<sequence length="695" mass="77713">MGNLNIKPYIIDEVDSDNEFNYDTAPENDPQQQNNSDYDNHLDDDLDRPPDDDDGGDSSFVRGDSSRIRGNNSPSTDAPAHQGRQDGTDSPVRVSVIDTNCVETTLVTTCNSSPPSQGQGLSEEEQRTLAMLEREILDLNEGDENLDQERYTAQMAAQLQGETFANEAWSERQSSDRQRGALNGDGPEQPIRAERGISLSSEGSEGTSRQTSRSPTRSGIPTYLRSSSGSGRAVSPGRSKLPVASSGMNGVKGVDENDLSWDVNISDMTGRVKKTKKRTGIPTSWGEPGSIPSSTSCNADTTDDTLSSPTSSATSVVTVESLRQRKVLDLRRCPSIFGETDPHQDRHRMCISRPQYKTSCGISSVVSCWNYLFSTIGNGSLKPLTQEEAMHILGYDPPYEDILFGPFTGNLTLLRWFQELNQHFRVRGHCYYMYKPNGKNRTSGVTADEAQLKLKQGLRQPTTTFIYHCQNHYFCPIGFEDVPFKASHAYCGELPQNEVETWVLIGDPSRRQPTIHCKRWEDIVIDLNCQNPEFFDIRREWKGLQRRNTKKTSGNLHCILAFERSTSTTTSLTSSISNKRTQIPRNSGLPVRKSAGGSNPSSPTDGKALSREQSRSPERGRELDPTLEEESCDSKYGKTLQYRGRSLIPRFKLMWRKTSVEKYKAKACARENQTQVTKVLVITSSRIEHSRRWML</sequence>
<proteinExistence type="predicted"/>
<comment type="caution">
    <text evidence="5">The sequence shown here is derived from an EMBL/GenBank/DDBJ whole genome shotgun (WGS) entry which is preliminary data.</text>
</comment>
<keyword evidence="2" id="KW-0539">Nucleus</keyword>
<dbReference type="PANTHER" id="PTHR16171:SF12">
    <property type="entry name" value="BASIC IMMUNOGLOBULIN-LIKE VARIABLE MOTIF-CONTAINING PROTEIN"/>
    <property type="match status" value="1"/>
</dbReference>
<name>A0AAN9AQB1_9CAEN</name>
<dbReference type="Proteomes" id="UP001374579">
    <property type="component" value="Unassembled WGS sequence"/>
</dbReference>
<reference evidence="5 6" key="1">
    <citation type="submission" date="2024-02" db="EMBL/GenBank/DDBJ databases">
        <title>Chromosome-scale genome assembly of the rough periwinkle Littorina saxatilis.</title>
        <authorList>
            <person name="De Jode A."/>
            <person name="Faria R."/>
            <person name="Formenti G."/>
            <person name="Sims Y."/>
            <person name="Smith T.P."/>
            <person name="Tracey A."/>
            <person name="Wood J.M.D."/>
            <person name="Zagrodzka Z.B."/>
            <person name="Johannesson K."/>
            <person name="Butlin R.K."/>
            <person name="Leder E.H."/>
        </authorList>
    </citation>
    <scope>NUCLEOTIDE SEQUENCE [LARGE SCALE GENOMIC DNA]</scope>
    <source>
        <strain evidence="5">Snail1</strain>
        <tissue evidence="5">Muscle</tissue>
    </source>
</reference>
<dbReference type="EMBL" id="JBAMIC010000024">
    <property type="protein sequence ID" value="KAK7090955.1"/>
    <property type="molecule type" value="Genomic_DNA"/>
</dbReference>
<keyword evidence="3" id="KW-0175">Coiled coil</keyword>
<evidence type="ECO:0008006" key="7">
    <source>
        <dbReference type="Google" id="ProtNLM"/>
    </source>
</evidence>
<feature type="region of interest" description="Disordered" evidence="4">
    <location>
        <begin position="1"/>
        <end position="92"/>
    </location>
</feature>
<feature type="coiled-coil region" evidence="3">
    <location>
        <begin position="122"/>
        <end position="149"/>
    </location>
</feature>
<comment type="subcellular location">
    <subcellularLocation>
        <location evidence="1">Nucleus</location>
    </subcellularLocation>
</comment>
<evidence type="ECO:0000256" key="3">
    <source>
        <dbReference type="SAM" id="Coils"/>
    </source>
</evidence>
<dbReference type="AlphaFoldDB" id="A0AAN9AQB1"/>
<feature type="region of interest" description="Disordered" evidence="4">
    <location>
        <begin position="166"/>
        <end position="251"/>
    </location>
</feature>
<gene>
    <name evidence="5" type="ORF">V1264_010687</name>
</gene>
<accession>A0AAN9AQB1</accession>
<keyword evidence="6" id="KW-1185">Reference proteome</keyword>
<evidence type="ECO:0000256" key="4">
    <source>
        <dbReference type="SAM" id="MobiDB-lite"/>
    </source>
</evidence>
<evidence type="ECO:0000313" key="5">
    <source>
        <dbReference type="EMBL" id="KAK7090955.1"/>
    </source>
</evidence>
<organism evidence="5 6">
    <name type="scientific">Littorina saxatilis</name>
    <dbReference type="NCBI Taxonomy" id="31220"/>
    <lineage>
        <taxon>Eukaryota</taxon>
        <taxon>Metazoa</taxon>
        <taxon>Spiralia</taxon>
        <taxon>Lophotrochozoa</taxon>
        <taxon>Mollusca</taxon>
        <taxon>Gastropoda</taxon>
        <taxon>Caenogastropoda</taxon>
        <taxon>Littorinimorpha</taxon>
        <taxon>Littorinoidea</taxon>
        <taxon>Littorinidae</taxon>
        <taxon>Littorina</taxon>
    </lineage>
</organism>
<feature type="compositionally biased region" description="Basic and acidic residues" evidence="4">
    <location>
        <begin position="169"/>
        <end position="179"/>
    </location>
</feature>
<feature type="region of interest" description="Disordered" evidence="4">
    <location>
        <begin position="570"/>
        <end position="632"/>
    </location>
</feature>